<evidence type="ECO:0000313" key="2">
    <source>
        <dbReference type="EMBL" id="TKK75258.1"/>
    </source>
</evidence>
<dbReference type="AlphaFoldDB" id="A0A4U3LI18"/>
<keyword evidence="3" id="KW-1185">Reference proteome</keyword>
<feature type="region of interest" description="Disordered" evidence="1">
    <location>
        <begin position="1"/>
        <end position="36"/>
    </location>
</feature>
<name>A0A4U3LI18_9ACTN</name>
<protein>
    <submittedName>
        <fullName evidence="2">Uncharacterized protein</fullName>
    </submittedName>
</protein>
<comment type="caution">
    <text evidence="2">The sequence shown here is derived from an EMBL/GenBank/DDBJ whole genome shotgun (WGS) entry which is preliminary data.</text>
</comment>
<reference evidence="2 3" key="1">
    <citation type="submission" date="2019-04" db="EMBL/GenBank/DDBJ databases">
        <title>Kribbella sp. NEAU-THZ 27 nov., a novel actinomycete isolated from soil.</title>
        <authorList>
            <person name="Duan L."/>
        </authorList>
    </citation>
    <scope>NUCLEOTIDE SEQUENCE [LARGE SCALE GENOMIC DNA]</scope>
    <source>
        <strain evidence="3">NEAU-THZ27</strain>
    </source>
</reference>
<dbReference type="EMBL" id="SZPZ01000005">
    <property type="protein sequence ID" value="TKK75258.1"/>
    <property type="molecule type" value="Genomic_DNA"/>
</dbReference>
<dbReference type="RefSeq" id="WP_137258118.1">
    <property type="nucleotide sequence ID" value="NZ_JBHSPQ010000005.1"/>
</dbReference>
<accession>A0A4U3LI18</accession>
<evidence type="ECO:0000313" key="3">
    <source>
        <dbReference type="Proteomes" id="UP000305836"/>
    </source>
</evidence>
<sequence>MLRRVSSEFPDPVPPTCQGLPGSLSPGAPSVDPADGALPIGPGRILRYRLDTPLLDVIGLSCLLRIKHPAPTVSSSLRILQLGDAFDLGLEPLTTRQALIRVKLQRVVHDLGQLPTPSTRFTELRLDWHTSGKTFLRVDGRLVGYHDRLGRNHRLSIEEVTFGSDTGSQGSPGAQYQVDEFSVRVLLSRPRWPRRHTTVVRRP</sequence>
<organism evidence="2 3">
    <name type="scientific">Kribbella jiaozuonensis</name>
    <dbReference type="NCBI Taxonomy" id="2575441"/>
    <lineage>
        <taxon>Bacteria</taxon>
        <taxon>Bacillati</taxon>
        <taxon>Actinomycetota</taxon>
        <taxon>Actinomycetes</taxon>
        <taxon>Propionibacteriales</taxon>
        <taxon>Kribbellaceae</taxon>
        <taxon>Kribbella</taxon>
    </lineage>
</organism>
<dbReference type="OrthoDB" id="3819258at2"/>
<proteinExistence type="predicted"/>
<dbReference type="Proteomes" id="UP000305836">
    <property type="component" value="Unassembled WGS sequence"/>
</dbReference>
<evidence type="ECO:0000256" key="1">
    <source>
        <dbReference type="SAM" id="MobiDB-lite"/>
    </source>
</evidence>
<gene>
    <name evidence="2" type="ORF">FDA38_33105</name>
</gene>